<sequence>MTSHINRCGTMAPIKHPFAENKIKDTKLDPSAQALTLSDIRAPDAPLVYVNQGFEKMTGYRRKDAIGQNCRFLQGPDTSPDAVAQMRAAIEHGESLLIDVLNYRQNGTPFWNRLSLAPVADSSGRVTHYIGIQSDITKMRLLQDRLHSIALALAVEDKFVLD</sequence>
<dbReference type="PROSITE" id="PS50113">
    <property type="entry name" value="PAC"/>
    <property type="match status" value="1"/>
</dbReference>
<dbReference type="InterPro" id="IPR035965">
    <property type="entry name" value="PAS-like_dom_sf"/>
</dbReference>
<dbReference type="SUPFAM" id="SSF55785">
    <property type="entry name" value="PYP-like sensor domain (PAS domain)"/>
    <property type="match status" value="1"/>
</dbReference>
<keyword evidence="2" id="KW-0288">FMN</keyword>
<dbReference type="NCBIfam" id="TIGR00229">
    <property type="entry name" value="sensory_box"/>
    <property type="match status" value="1"/>
</dbReference>
<dbReference type="InterPro" id="IPR000014">
    <property type="entry name" value="PAS"/>
</dbReference>
<dbReference type="SMART" id="SM00086">
    <property type="entry name" value="PAC"/>
    <property type="match status" value="1"/>
</dbReference>
<keyword evidence="1" id="KW-0285">Flavoprotein</keyword>
<dbReference type="PANTHER" id="PTHR47429:SF2">
    <property type="entry name" value="PROTEIN TWIN LOV 1"/>
    <property type="match status" value="1"/>
</dbReference>
<accession>A0ABX8W9F9</accession>
<organism evidence="6 7">
    <name type="scientific">Devosia salina</name>
    <dbReference type="NCBI Taxonomy" id="2860336"/>
    <lineage>
        <taxon>Bacteria</taxon>
        <taxon>Pseudomonadati</taxon>
        <taxon>Pseudomonadota</taxon>
        <taxon>Alphaproteobacteria</taxon>
        <taxon>Hyphomicrobiales</taxon>
        <taxon>Devosiaceae</taxon>
        <taxon>Devosia</taxon>
    </lineage>
</organism>
<dbReference type="PANTHER" id="PTHR47429">
    <property type="entry name" value="PROTEIN TWIN LOV 1"/>
    <property type="match status" value="1"/>
</dbReference>
<evidence type="ECO:0000259" key="4">
    <source>
        <dbReference type="PROSITE" id="PS50112"/>
    </source>
</evidence>
<dbReference type="RefSeq" id="WP_220303542.1">
    <property type="nucleotide sequence ID" value="NZ_CP080590.1"/>
</dbReference>
<evidence type="ECO:0000256" key="3">
    <source>
        <dbReference type="ARBA" id="ARBA00022991"/>
    </source>
</evidence>
<gene>
    <name evidence="6" type="ORF">K1X15_10380</name>
</gene>
<evidence type="ECO:0000259" key="5">
    <source>
        <dbReference type="PROSITE" id="PS50113"/>
    </source>
</evidence>
<keyword evidence="3" id="KW-0157">Chromophore</keyword>
<dbReference type="InterPro" id="IPR000700">
    <property type="entry name" value="PAS-assoc_C"/>
</dbReference>
<evidence type="ECO:0000256" key="1">
    <source>
        <dbReference type="ARBA" id="ARBA00022630"/>
    </source>
</evidence>
<dbReference type="Pfam" id="PF13426">
    <property type="entry name" value="PAS_9"/>
    <property type="match status" value="1"/>
</dbReference>
<feature type="domain" description="PAC" evidence="5">
    <location>
        <begin position="94"/>
        <end position="148"/>
    </location>
</feature>
<protein>
    <submittedName>
        <fullName evidence="6">PAS domain-containing protein</fullName>
    </submittedName>
</protein>
<proteinExistence type="predicted"/>
<dbReference type="InterPro" id="IPR001610">
    <property type="entry name" value="PAC"/>
</dbReference>
<dbReference type="CDD" id="cd00130">
    <property type="entry name" value="PAS"/>
    <property type="match status" value="1"/>
</dbReference>
<feature type="domain" description="PAS" evidence="4">
    <location>
        <begin position="44"/>
        <end position="93"/>
    </location>
</feature>
<dbReference type="EMBL" id="CP080590">
    <property type="protein sequence ID" value="QYO75078.1"/>
    <property type="molecule type" value="Genomic_DNA"/>
</dbReference>
<name>A0ABX8W9F9_9HYPH</name>
<evidence type="ECO:0000256" key="2">
    <source>
        <dbReference type="ARBA" id="ARBA00022643"/>
    </source>
</evidence>
<evidence type="ECO:0000313" key="7">
    <source>
        <dbReference type="Proteomes" id="UP000825799"/>
    </source>
</evidence>
<keyword evidence="7" id="KW-1185">Reference proteome</keyword>
<reference evidence="6 7" key="1">
    <citation type="submission" date="2021-08" db="EMBL/GenBank/DDBJ databases">
        <title>Devosia salina sp. nov., isolated from the South China Sea sediment.</title>
        <authorList>
            <person name="Zhou Z."/>
        </authorList>
    </citation>
    <scope>NUCLEOTIDE SEQUENCE [LARGE SCALE GENOMIC DNA]</scope>
    <source>
        <strain evidence="6 7">SCS-3</strain>
    </source>
</reference>
<evidence type="ECO:0000313" key="6">
    <source>
        <dbReference type="EMBL" id="QYO75078.1"/>
    </source>
</evidence>
<dbReference type="PROSITE" id="PS50112">
    <property type="entry name" value="PAS"/>
    <property type="match status" value="1"/>
</dbReference>
<dbReference type="Proteomes" id="UP000825799">
    <property type="component" value="Chromosome"/>
</dbReference>
<dbReference type="Gene3D" id="3.30.450.20">
    <property type="entry name" value="PAS domain"/>
    <property type="match status" value="1"/>
</dbReference>